<proteinExistence type="predicted"/>
<dbReference type="InterPro" id="IPR036249">
    <property type="entry name" value="Thioredoxin-like_sf"/>
</dbReference>
<comment type="caution">
    <text evidence="2">The sequence shown here is derived from an EMBL/GenBank/DDBJ whole genome shotgun (WGS) entry which is preliminary data.</text>
</comment>
<dbReference type="Proteomes" id="UP000886469">
    <property type="component" value="Unassembled WGS sequence"/>
</dbReference>
<evidence type="ECO:0000259" key="1">
    <source>
        <dbReference type="Pfam" id="PF13098"/>
    </source>
</evidence>
<keyword evidence="3" id="KW-1185">Reference proteome</keyword>
<sequence length="265" mass="28827">MRRHPFRPLIPTYLQVAAGLLFYLVGGGSQAALFERSADNLQQEAEAAHAEGKRLAVVLTLPDCPGCREMEKTAYRDRRTEKLIEGRFRTVRLDLSRSAPIIDALGRATTVADFAKRLRAVATPSFVFFASDGSFSYRYTGTLDQAGLRDLADYVVRAKFEDFPFVPRNAARGNPAARQERALYASPPAGSLPLYLQLVAEKRPSASAGYTVDHTAGVFLFDANGRLRGLAPFGQSVADLRSDLAHLLAEGSGGPAIAQRLARAN</sequence>
<dbReference type="RefSeq" id="WP_169069478.1">
    <property type="nucleotide sequence ID" value="NZ_JAZKUC010000001.1"/>
</dbReference>
<reference evidence="2" key="1">
    <citation type="submission" date="2019-03" db="EMBL/GenBank/DDBJ databases">
        <title>Metabolic reconstructions from genomes of highly enriched 'Candidatus Accumulibacter' and 'Candidatus Competibacter' bioreactor populations.</title>
        <authorList>
            <person name="Annavajhala M.K."/>
            <person name="Welles L."/>
            <person name="Abbas B."/>
            <person name="Sorokin D."/>
            <person name="Park H."/>
            <person name="Van Loosdrecht M."/>
            <person name="Chandran K."/>
        </authorList>
    </citation>
    <scope>NUCLEOTIDE SEQUENCE</scope>
    <source>
        <strain evidence="2">SBR_L</strain>
    </source>
</reference>
<dbReference type="Gene3D" id="3.40.30.10">
    <property type="entry name" value="Glutaredoxin"/>
    <property type="match status" value="1"/>
</dbReference>
<name>A0ABX1T7K0_9PROT</name>
<organism evidence="2 3">
    <name type="scientific">Candidatus Accumulibacter contiguus</name>
    <dbReference type="NCBI Taxonomy" id="2954381"/>
    <lineage>
        <taxon>Bacteria</taxon>
        <taxon>Pseudomonadati</taxon>
        <taxon>Pseudomonadota</taxon>
        <taxon>Betaproteobacteria</taxon>
        <taxon>Candidatus Accumulibacter</taxon>
    </lineage>
</organism>
<dbReference type="SUPFAM" id="SSF52833">
    <property type="entry name" value="Thioredoxin-like"/>
    <property type="match status" value="2"/>
</dbReference>
<dbReference type="InterPro" id="IPR012336">
    <property type="entry name" value="Thioredoxin-like_fold"/>
</dbReference>
<evidence type="ECO:0000313" key="2">
    <source>
        <dbReference type="EMBL" id="NMQ04541.1"/>
    </source>
</evidence>
<accession>A0ABX1T7K0</accession>
<protein>
    <recommendedName>
        <fullName evidence="1">Thioredoxin-like fold domain-containing protein</fullName>
    </recommendedName>
</protein>
<feature type="domain" description="Thioredoxin-like fold" evidence="1">
    <location>
        <begin position="49"/>
        <end position="149"/>
    </location>
</feature>
<evidence type="ECO:0000313" key="3">
    <source>
        <dbReference type="Proteomes" id="UP000886469"/>
    </source>
</evidence>
<dbReference type="Pfam" id="PF13098">
    <property type="entry name" value="Thioredoxin_2"/>
    <property type="match status" value="1"/>
</dbReference>
<gene>
    <name evidence="2" type="ORF">E4Q08_04345</name>
</gene>
<dbReference type="EMBL" id="SPMX01000009">
    <property type="protein sequence ID" value="NMQ04541.1"/>
    <property type="molecule type" value="Genomic_DNA"/>
</dbReference>